<accession>A0A0D2JYS5</accession>
<reference evidence="2 3" key="1">
    <citation type="journal article" date="2013" name="BMC Genomics">
        <title>Reconstruction of the lipid metabolism for the microalga Monoraphidium neglectum from its genome sequence reveals characteristics suitable for biofuel production.</title>
        <authorList>
            <person name="Bogen C."/>
            <person name="Al-Dilaimi A."/>
            <person name="Albersmeier A."/>
            <person name="Wichmann J."/>
            <person name="Grundmann M."/>
            <person name="Rupp O."/>
            <person name="Lauersen K.J."/>
            <person name="Blifernez-Klassen O."/>
            <person name="Kalinowski J."/>
            <person name="Goesmann A."/>
            <person name="Mussgnug J.H."/>
            <person name="Kruse O."/>
        </authorList>
    </citation>
    <scope>NUCLEOTIDE SEQUENCE [LARGE SCALE GENOMIC DNA]</scope>
    <source>
        <strain evidence="2 3">SAG 48.87</strain>
    </source>
</reference>
<dbReference type="RefSeq" id="XP_013902677.1">
    <property type="nucleotide sequence ID" value="XM_014047223.1"/>
</dbReference>
<feature type="compositionally biased region" description="Low complexity" evidence="1">
    <location>
        <begin position="89"/>
        <end position="115"/>
    </location>
</feature>
<evidence type="ECO:0000313" key="3">
    <source>
        <dbReference type="Proteomes" id="UP000054498"/>
    </source>
</evidence>
<dbReference type="Proteomes" id="UP000054498">
    <property type="component" value="Unassembled WGS sequence"/>
</dbReference>
<proteinExistence type="predicted"/>
<gene>
    <name evidence="2" type="ORF">MNEG_4301</name>
</gene>
<keyword evidence="3" id="KW-1185">Reference proteome</keyword>
<sequence>MQHLPPMDPWGANGAQPMQPQQQYYAGAGLPQQPHQQAPYPGAGPQQPQQYYGQPQPQQAQQYPASGPNYGGGLAQQQAAPHGYPGANGPAAYLQQQQYGQQQPPYGGYQAQAPLQPMPQPQPQQQLLQPALKPQQRPPMGAGQQVAIIDGRYCSPQPLQLIMKEAITMGSYGSDNFHIMDAHGRTHFM</sequence>
<evidence type="ECO:0000313" key="2">
    <source>
        <dbReference type="EMBL" id="KIZ03658.1"/>
    </source>
</evidence>
<evidence type="ECO:0000256" key="1">
    <source>
        <dbReference type="SAM" id="MobiDB-lite"/>
    </source>
</evidence>
<organism evidence="2 3">
    <name type="scientific">Monoraphidium neglectum</name>
    <dbReference type="NCBI Taxonomy" id="145388"/>
    <lineage>
        <taxon>Eukaryota</taxon>
        <taxon>Viridiplantae</taxon>
        <taxon>Chlorophyta</taxon>
        <taxon>core chlorophytes</taxon>
        <taxon>Chlorophyceae</taxon>
        <taxon>CS clade</taxon>
        <taxon>Sphaeropleales</taxon>
        <taxon>Selenastraceae</taxon>
        <taxon>Monoraphidium</taxon>
    </lineage>
</organism>
<dbReference type="GeneID" id="25737179"/>
<name>A0A0D2JYS5_9CHLO</name>
<dbReference type="AlphaFoldDB" id="A0A0D2JYS5"/>
<feature type="region of interest" description="Disordered" evidence="1">
    <location>
        <begin position="1"/>
        <end position="124"/>
    </location>
</feature>
<protein>
    <submittedName>
        <fullName evidence="2">Uncharacterized protein</fullName>
    </submittedName>
</protein>
<dbReference type="KEGG" id="mng:MNEG_4301"/>
<dbReference type="EMBL" id="KK100809">
    <property type="protein sequence ID" value="KIZ03658.1"/>
    <property type="molecule type" value="Genomic_DNA"/>
</dbReference>
<feature type="compositionally biased region" description="Low complexity" evidence="1">
    <location>
        <begin position="11"/>
        <end position="68"/>
    </location>
</feature>